<dbReference type="FunFam" id="2.30.30.140:FF:000018">
    <property type="entry name" value="Serine/threonine-protein kinase 31"/>
    <property type="match status" value="1"/>
</dbReference>
<feature type="domain" description="TNase-like" evidence="9">
    <location>
        <begin position="529"/>
        <end position="665"/>
    </location>
</feature>
<dbReference type="GO" id="GO:0006402">
    <property type="term" value="P:mRNA catabolic process"/>
    <property type="evidence" value="ECO:0007669"/>
    <property type="project" value="UniProtKB-UniRule"/>
</dbReference>
<dbReference type="FunFam" id="2.40.50.90:FF:000002">
    <property type="entry name" value="Staphylococcal nuclease domain-containing protein"/>
    <property type="match status" value="1"/>
</dbReference>
<dbReference type="CDD" id="cd00175">
    <property type="entry name" value="SNc"/>
    <property type="match status" value="2"/>
</dbReference>
<dbReference type="GO" id="GO:0031332">
    <property type="term" value="C:RNAi effector complex"/>
    <property type="evidence" value="ECO:0007669"/>
    <property type="project" value="InterPro"/>
</dbReference>
<dbReference type="Pfam" id="PF00567">
    <property type="entry name" value="TUDOR"/>
    <property type="match status" value="1"/>
</dbReference>
<dbReference type="CDD" id="cd20433">
    <property type="entry name" value="Tudor_TDRD11"/>
    <property type="match status" value="1"/>
</dbReference>
<dbReference type="AlphaFoldDB" id="A0A553P753"/>
<dbReference type="FunFam" id="2.40.50.90:FF:000001">
    <property type="entry name" value="Staphylococcal nuclease domain-containing protein"/>
    <property type="match status" value="1"/>
</dbReference>
<evidence type="ECO:0000259" key="8">
    <source>
        <dbReference type="PROSITE" id="PS50304"/>
    </source>
</evidence>
<feature type="region of interest" description="Disordered" evidence="7">
    <location>
        <begin position="375"/>
        <end position="398"/>
    </location>
</feature>
<dbReference type="OrthoDB" id="10023235at2759"/>
<evidence type="ECO:0000256" key="4">
    <source>
        <dbReference type="ARBA" id="ARBA00022737"/>
    </source>
</evidence>
<dbReference type="GO" id="GO:0004518">
    <property type="term" value="F:nuclease activity"/>
    <property type="evidence" value="ECO:0007669"/>
    <property type="project" value="TreeGrafter"/>
</dbReference>
<keyword evidence="4" id="KW-0677">Repeat</keyword>
<evidence type="ECO:0000256" key="2">
    <source>
        <dbReference type="ARBA" id="ARBA00017230"/>
    </source>
</evidence>
<organism evidence="10 11">
    <name type="scientific">Tigriopus californicus</name>
    <name type="common">Marine copepod</name>
    <dbReference type="NCBI Taxonomy" id="6832"/>
    <lineage>
        <taxon>Eukaryota</taxon>
        <taxon>Metazoa</taxon>
        <taxon>Ecdysozoa</taxon>
        <taxon>Arthropoda</taxon>
        <taxon>Crustacea</taxon>
        <taxon>Multicrustacea</taxon>
        <taxon>Hexanauplia</taxon>
        <taxon>Copepoda</taxon>
        <taxon>Harpacticoida</taxon>
        <taxon>Harpacticidae</taxon>
        <taxon>Tigriopus</taxon>
    </lineage>
</organism>
<keyword evidence="3 5" id="KW-0963">Cytoplasm</keyword>
<dbReference type="SMART" id="SM00318">
    <property type="entry name" value="SNc"/>
    <property type="match status" value="4"/>
</dbReference>
<dbReference type="SUPFAM" id="SSF50199">
    <property type="entry name" value="Staphylococcal nuclease"/>
    <property type="match status" value="5"/>
</dbReference>
<feature type="domain" description="TNase-like" evidence="9">
    <location>
        <begin position="190"/>
        <end position="328"/>
    </location>
</feature>
<keyword evidence="6" id="KW-0175">Coiled coil</keyword>
<dbReference type="Proteomes" id="UP000318571">
    <property type="component" value="Chromosome 3"/>
</dbReference>
<comment type="subcellular location">
    <subcellularLocation>
        <location evidence="1 5">Cytoplasm</location>
    </subcellularLocation>
</comment>
<feature type="domain" description="TNase-like" evidence="9">
    <location>
        <begin position="22"/>
        <end position="164"/>
    </location>
</feature>
<dbReference type="STRING" id="6832.A0A553P753"/>
<evidence type="ECO:0000313" key="11">
    <source>
        <dbReference type="Proteomes" id="UP000318571"/>
    </source>
</evidence>
<evidence type="ECO:0000256" key="1">
    <source>
        <dbReference type="ARBA" id="ARBA00004496"/>
    </source>
</evidence>
<dbReference type="Gene3D" id="2.40.50.90">
    <property type="match status" value="5"/>
</dbReference>
<feature type="coiled-coil region" evidence="6">
    <location>
        <begin position="665"/>
        <end position="694"/>
    </location>
</feature>
<dbReference type="GO" id="GO:0005829">
    <property type="term" value="C:cytosol"/>
    <property type="evidence" value="ECO:0007669"/>
    <property type="project" value="UniProtKB-UniRule"/>
</dbReference>
<sequence length="924" mass="101526">MSAAAEAGGNTADNNNAAPPKQFFSGICKQVLDGGTVIIRGQPRNGPPPERLLALAEIEAPRLARRPGPNNAATEDEPFAWQAREFLRQMLVGKPLLGSVSYTVPSGREFGTVLVGSTDPEKGENVALKLVAEGLARVRENSSDATLKEAQEAAKAAGKGVWSSDSSVGVRKITWDLETPRQLVDQMGGKPVKAIIEHVRDGTTVRAFLLPDFYHITLMLSGVRAPSVRMGSDGKPDPTTAEKYALEAHYFTESRLLQREIEIILESVNNKNFVGSIIHPNGNIAEALLREGFAKCVDWSLQCVTGGPEKYRKAQADAKEKKLRLWKDFAGPTGPVISEKDKTFTGKVIEIVNGDAVMVKRSKNDVKKIHLASIRPPRLGGPGEAGKTAERPKAPGGGPFRPLYDIPFMFEAREFLRKKLIGQSVHVTIDYIQPANNDFPEKHCATVTIGGVNVAEALVTKGLATVVRYAADNDQRSSAYDDLLAAEDKAIKSTKGMHDKKNIPTRRIADISGDVAKSKQFFPFLQRAGRMQCVVEFAASGSRFRVYIPRETCVITLLLSGVSCPRASRNMPGGQSSAGEPFGDEALAFVKEMALHREVDIEVEAMDKGGNFIGWMHTEGKNVSVELVENGFASAHPTADRTNYGREIAAAEENAKRRREKIWANYNEEQEKAAAQAQLDLAQEDDEKKDDEDRKVHYIKVCVTEVTPEAKIYAQHVEEGPKLEQLMKEIRNEFSSNPPLAGAYQPKKGDICAAKFVDDQWYRAKVEKVTPNDVSVLYMDYGNRSTIAKTKVGSLPSSFNALTPFAKEYCVALAKLADDDEYRDLGLQAMREDFLDKTLNLNVEYRVGGIPYVTLSEPSTNEDLVKNLVGEGLLLTEKKGGRKLAKLVNAYLEAMESAKKKHLNIWEYGDITGDDAREFGVGNR</sequence>
<dbReference type="Pfam" id="PF00565">
    <property type="entry name" value="SNase"/>
    <property type="match status" value="4"/>
</dbReference>
<evidence type="ECO:0000259" key="9">
    <source>
        <dbReference type="PROSITE" id="PS50830"/>
    </source>
</evidence>
<dbReference type="Gene3D" id="2.30.30.140">
    <property type="match status" value="1"/>
</dbReference>
<dbReference type="GO" id="GO:0031047">
    <property type="term" value="P:regulatory ncRNA-mediated gene silencing"/>
    <property type="evidence" value="ECO:0007669"/>
    <property type="project" value="UniProtKB-UniRule"/>
</dbReference>
<dbReference type="InterPro" id="IPR047386">
    <property type="entry name" value="Tudor_TDRD11"/>
</dbReference>
<evidence type="ECO:0000256" key="7">
    <source>
        <dbReference type="SAM" id="MobiDB-lite"/>
    </source>
</evidence>
<dbReference type="PROSITE" id="PS50830">
    <property type="entry name" value="TNASE_3"/>
    <property type="match status" value="4"/>
</dbReference>
<accession>A0A553P753</accession>
<dbReference type="InterPro" id="IPR002999">
    <property type="entry name" value="Tudor"/>
</dbReference>
<dbReference type="PIRSF" id="PIRSF017179">
    <property type="entry name" value="RISC-Tudor-SN"/>
    <property type="match status" value="1"/>
</dbReference>
<dbReference type="SUPFAM" id="SSF63748">
    <property type="entry name" value="Tudor/PWWP/MBT"/>
    <property type="match status" value="1"/>
</dbReference>
<keyword evidence="11" id="KW-1185">Reference proteome</keyword>
<evidence type="ECO:0000313" key="10">
    <source>
        <dbReference type="EMBL" id="TRY73507.1"/>
    </source>
</evidence>
<protein>
    <recommendedName>
        <fullName evidence="2">Staphylococcal nuclease domain-containing protein 1</fullName>
    </recommendedName>
</protein>
<dbReference type="GO" id="GO:0003723">
    <property type="term" value="F:RNA binding"/>
    <property type="evidence" value="ECO:0007669"/>
    <property type="project" value="UniProtKB-UniRule"/>
</dbReference>
<evidence type="ECO:0000256" key="5">
    <source>
        <dbReference type="PIRNR" id="PIRNR017179"/>
    </source>
</evidence>
<dbReference type="InterPro" id="IPR016685">
    <property type="entry name" value="Silence_cplx_Nase-comp_TudorSN"/>
</dbReference>
<dbReference type="InterPro" id="IPR016071">
    <property type="entry name" value="Staphylococal_nuclease_OB-fold"/>
</dbReference>
<dbReference type="PROSITE" id="PS50304">
    <property type="entry name" value="TUDOR"/>
    <property type="match status" value="1"/>
</dbReference>
<proteinExistence type="predicted"/>
<feature type="domain" description="TNase-like" evidence="9">
    <location>
        <begin position="342"/>
        <end position="500"/>
    </location>
</feature>
<dbReference type="PANTHER" id="PTHR12302">
    <property type="entry name" value="EBNA2 BINDING PROTEIN P100"/>
    <property type="match status" value="1"/>
</dbReference>
<dbReference type="InterPro" id="IPR035437">
    <property type="entry name" value="SNase_OB-fold_sf"/>
</dbReference>
<evidence type="ECO:0000256" key="6">
    <source>
        <dbReference type="SAM" id="Coils"/>
    </source>
</evidence>
<feature type="domain" description="Tudor" evidence="8">
    <location>
        <begin position="745"/>
        <end position="802"/>
    </location>
</feature>
<dbReference type="EMBL" id="VCGU01000007">
    <property type="protein sequence ID" value="TRY73507.1"/>
    <property type="molecule type" value="Genomic_DNA"/>
</dbReference>
<dbReference type="PANTHER" id="PTHR12302:SF2">
    <property type="entry name" value="STAPHYLOCOCCAL NUCLEASE DOMAIN-CONTAINING PROTEIN 1"/>
    <property type="match status" value="1"/>
</dbReference>
<dbReference type="OMA" id="ARCADHH"/>
<reference evidence="10 11" key="1">
    <citation type="journal article" date="2018" name="Nat. Ecol. Evol.">
        <title>Genomic signatures of mitonuclear coevolution across populations of Tigriopus californicus.</title>
        <authorList>
            <person name="Barreto F.S."/>
            <person name="Watson E.T."/>
            <person name="Lima T.G."/>
            <person name="Willett C.S."/>
            <person name="Edmands S."/>
            <person name="Li W."/>
            <person name="Burton R.S."/>
        </authorList>
    </citation>
    <scope>NUCLEOTIDE SEQUENCE [LARGE SCALE GENOMIC DNA]</scope>
    <source>
        <strain evidence="10 11">San Diego</strain>
    </source>
</reference>
<gene>
    <name evidence="10" type="ORF">TCAL_01558</name>
</gene>
<dbReference type="SMART" id="SM00333">
    <property type="entry name" value="TUDOR"/>
    <property type="match status" value="1"/>
</dbReference>
<comment type="caution">
    <text evidence="10">The sequence shown here is derived from an EMBL/GenBank/DDBJ whole genome shotgun (WGS) entry which is preliminary data.</text>
</comment>
<evidence type="ECO:0000256" key="3">
    <source>
        <dbReference type="ARBA" id="ARBA00022490"/>
    </source>
</evidence>
<name>A0A553P753_TIGCA</name>
<dbReference type="GO" id="GO:0005634">
    <property type="term" value="C:nucleus"/>
    <property type="evidence" value="ECO:0007669"/>
    <property type="project" value="TreeGrafter"/>
</dbReference>